<dbReference type="InterPro" id="IPR043502">
    <property type="entry name" value="DNA/RNA_pol_sf"/>
</dbReference>
<dbReference type="PANTHER" id="PTHR11439">
    <property type="entry name" value="GAG-POL-RELATED RETROTRANSPOSON"/>
    <property type="match status" value="1"/>
</dbReference>
<dbReference type="EMBL" id="JACGWN010000010">
    <property type="protein sequence ID" value="KAL0427610.1"/>
    <property type="molecule type" value="Genomic_DNA"/>
</dbReference>
<sequence length="195" mass="22120">MQCPKEAHWDAAVRVIRYMKGQPRQDFLLRRDSDLQLNAYCDSDWATCPLSGRLFTGYFIMLGASPIFWKTKKQPTVSRSSAEVEYRSMAVASCELVLLKSLLKSLGVIHTSPMRLFCDSEAALHIATNPVFHECTKHIEVDCHYVHDQIQAGNIVTFHVRTNLQLADIFTQALGKQQFDFLLSKLGIHNLHAPT</sequence>
<proteinExistence type="predicted"/>
<name>A0AAW2VF77_9LAMI</name>
<accession>A0AAW2VF77</accession>
<dbReference type="SUPFAM" id="SSF56672">
    <property type="entry name" value="DNA/RNA polymerases"/>
    <property type="match status" value="1"/>
</dbReference>
<dbReference type="CDD" id="cd09272">
    <property type="entry name" value="RNase_HI_RT_Ty1"/>
    <property type="match status" value="1"/>
</dbReference>
<comment type="caution">
    <text evidence="1">The sequence shown here is derived from an EMBL/GenBank/DDBJ whole genome shotgun (WGS) entry which is preliminary data.</text>
</comment>
<reference evidence="1" key="2">
    <citation type="journal article" date="2024" name="Plant">
        <title>Genomic evolution and insights into agronomic trait innovations of Sesamum species.</title>
        <authorList>
            <person name="Miao H."/>
            <person name="Wang L."/>
            <person name="Qu L."/>
            <person name="Liu H."/>
            <person name="Sun Y."/>
            <person name="Le M."/>
            <person name="Wang Q."/>
            <person name="Wei S."/>
            <person name="Zheng Y."/>
            <person name="Lin W."/>
            <person name="Duan Y."/>
            <person name="Cao H."/>
            <person name="Xiong S."/>
            <person name="Wang X."/>
            <person name="Wei L."/>
            <person name="Li C."/>
            <person name="Ma Q."/>
            <person name="Ju M."/>
            <person name="Zhao R."/>
            <person name="Li G."/>
            <person name="Mu C."/>
            <person name="Tian Q."/>
            <person name="Mei H."/>
            <person name="Zhang T."/>
            <person name="Gao T."/>
            <person name="Zhang H."/>
        </authorList>
    </citation>
    <scope>NUCLEOTIDE SEQUENCE</scope>
    <source>
        <strain evidence="1">KEN1</strain>
    </source>
</reference>
<evidence type="ECO:0000313" key="1">
    <source>
        <dbReference type="EMBL" id="KAL0427610.1"/>
    </source>
</evidence>
<organism evidence="1">
    <name type="scientific">Sesamum latifolium</name>
    <dbReference type="NCBI Taxonomy" id="2727402"/>
    <lineage>
        <taxon>Eukaryota</taxon>
        <taxon>Viridiplantae</taxon>
        <taxon>Streptophyta</taxon>
        <taxon>Embryophyta</taxon>
        <taxon>Tracheophyta</taxon>
        <taxon>Spermatophyta</taxon>
        <taxon>Magnoliopsida</taxon>
        <taxon>eudicotyledons</taxon>
        <taxon>Gunneridae</taxon>
        <taxon>Pentapetalae</taxon>
        <taxon>asterids</taxon>
        <taxon>lamiids</taxon>
        <taxon>Lamiales</taxon>
        <taxon>Pedaliaceae</taxon>
        <taxon>Sesamum</taxon>
    </lineage>
</organism>
<gene>
    <name evidence="1" type="ORF">Slati_2935800</name>
</gene>
<protein>
    <submittedName>
        <fullName evidence="1">Retrovirus-related Pol polyprotein from transposon TNT 1-94</fullName>
    </submittedName>
</protein>
<dbReference type="PANTHER" id="PTHR11439:SF462">
    <property type="match status" value="1"/>
</dbReference>
<dbReference type="AlphaFoldDB" id="A0AAW2VF77"/>
<reference evidence="1" key="1">
    <citation type="submission" date="2020-06" db="EMBL/GenBank/DDBJ databases">
        <authorList>
            <person name="Li T."/>
            <person name="Hu X."/>
            <person name="Zhang T."/>
            <person name="Song X."/>
            <person name="Zhang H."/>
            <person name="Dai N."/>
            <person name="Sheng W."/>
            <person name="Hou X."/>
            <person name="Wei L."/>
        </authorList>
    </citation>
    <scope>NUCLEOTIDE SEQUENCE</scope>
    <source>
        <strain evidence="1">KEN1</strain>
        <tissue evidence="1">Leaf</tissue>
    </source>
</reference>